<dbReference type="Proteomes" id="UP000247483">
    <property type="component" value="Unassembled WGS sequence"/>
</dbReference>
<dbReference type="AlphaFoldDB" id="A0A2V4DYH3"/>
<evidence type="ECO:0000313" key="3">
    <source>
        <dbReference type="Proteomes" id="UP000247483"/>
    </source>
</evidence>
<keyword evidence="1" id="KW-0472">Membrane</keyword>
<sequence>MNNQNMIKFENISVVVQGVIHPDITKLTLLSIRKFLPNSKIILSTWNGSEITGLEFDQLVLNQDPGGFNHTNLNKAKCNNVNRLILSSLNGIKAAKTKYVMKLRTDFLLTGNTFLNFFDRYNLTDPNFALFKHKVLACSYFSRNPKKINLAYHPSDIAFFGLKLDLLDLFDINLMPKSDEFYIFENGEWQRKYAPEQYIFISFLRKKGVNVSFSNQFPITKKQIKLTEKYFTSNFIFLEWRFFNLKPPKKLKLYRELDHFSCITYIEWKKLYYKHVIQKPNKFVGFDFERIKLNLVLKYYKLLKIIAKFITFFIFGKNNKKLRKKIRKKITGN</sequence>
<dbReference type="EMBL" id="QGLP01000004">
    <property type="protein sequence ID" value="PXZ05892.1"/>
    <property type="molecule type" value="Genomic_DNA"/>
</dbReference>
<gene>
    <name evidence="2" type="ORF">DKK79_04300</name>
</gene>
<protein>
    <recommendedName>
        <fullName evidence="4">WavE lipopolysaccharide synthesis</fullName>
    </recommendedName>
</protein>
<dbReference type="Pfam" id="PF07507">
    <property type="entry name" value="WavE"/>
    <property type="match status" value="1"/>
</dbReference>
<keyword evidence="1" id="KW-1133">Transmembrane helix</keyword>
<evidence type="ECO:0000256" key="1">
    <source>
        <dbReference type="SAM" id="Phobius"/>
    </source>
</evidence>
<keyword evidence="1" id="KW-0812">Transmembrane</keyword>
<name>A0A2V4DYH3_9GAMM</name>
<evidence type="ECO:0008006" key="4">
    <source>
        <dbReference type="Google" id="ProtNLM"/>
    </source>
</evidence>
<reference evidence="2 3" key="1">
    <citation type="submission" date="2018-05" db="EMBL/GenBank/DDBJ databases">
        <title>Reference genomes for bee gut microbiota database.</title>
        <authorList>
            <person name="Ellegaard K.M."/>
        </authorList>
    </citation>
    <scope>NUCLEOTIDE SEQUENCE [LARGE SCALE GENOMIC DNA]</scope>
    <source>
        <strain evidence="2 3">ESL0177</strain>
    </source>
</reference>
<accession>A0A2V4DYH3</accession>
<feature type="transmembrane region" description="Helical" evidence="1">
    <location>
        <begin position="299"/>
        <end position="316"/>
    </location>
</feature>
<evidence type="ECO:0000313" key="2">
    <source>
        <dbReference type="EMBL" id="PXZ05892.1"/>
    </source>
</evidence>
<dbReference type="InterPro" id="IPR011122">
    <property type="entry name" value="WavE"/>
</dbReference>
<dbReference type="RefSeq" id="WP_110422982.1">
    <property type="nucleotide sequence ID" value="NZ_QGLP01000004.1"/>
</dbReference>
<comment type="caution">
    <text evidence="2">The sequence shown here is derived from an EMBL/GenBank/DDBJ whole genome shotgun (WGS) entry which is preliminary data.</text>
</comment>
<organism evidence="2 3">
    <name type="scientific">Gilliamella apicola</name>
    <dbReference type="NCBI Taxonomy" id="1196095"/>
    <lineage>
        <taxon>Bacteria</taxon>
        <taxon>Pseudomonadati</taxon>
        <taxon>Pseudomonadota</taxon>
        <taxon>Gammaproteobacteria</taxon>
        <taxon>Orbales</taxon>
        <taxon>Orbaceae</taxon>
        <taxon>Gilliamella</taxon>
    </lineage>
</organism>
<proteinExistence type="predicted"/>